<dbReference type="RefSeq" id="WP_377907983.1">
    <property type="nucleotide sequence ID" value="NZ_JBHSGK010000003.1"/>
</dbReference>
<accession>A0ABV9NPR8</accession>
<gene>
    <name evidence="3" type="ORF">ACFO4L_02050</name>
</gene>
<dbReference type="Proteomes" id="UP001595896">
    <property type="component" value="Unassembled WGS sequence"/>
</dbReference>
<sequence length="183" mass="20171">MTKKIAAFCGSLRKESFNKQVLETMVERAPSHFDVSVLSIEEIPLYNADIESEGVPDPVQSFKDQLKQADGIWIVTPEYSASMPGVLKNVLDWAGSMTVENALDQKPVLIAGASPTQQGTAFAQAHLRQTLAACNAYPMQQPQLYIGGVPNKLSGGKVDDEKTNEFLEKAMKAFDNWMDTFQK</sequence>
<evidence type="ECO:0000313" key="4">
    <source>
        <dbReference type="Proteomes" id="UP001595896"/>
    </source>
</evidence>
<dbReference type="GO" id="GO:0016491">
    <property type="term" value="F:oxidoreductase activity"/>
    <property type="evidence" value="ECO:0007669"/>
    <property type="project" value="UniProtKB-KW"/>
</dbReference>
<protein>
    <submittedName>
        <fullName evidence="3">NADPH-dependent FMN reductase</fullName>
        <ecNumber evidence="3">1.-.-.-</ecNumber>
    </submittedName>
</protein>
<dbReference type="Pfam" id="PF03358">
    <property type="entry name" value="FMN_red"/>
    <property type="match status" value="1"/>
</dbReference>
<dbReference type="EMBL" id="JBHSGK010000003">
    <property type="protein sequence ID" value="MFC4735357.1"/>
    <property type="molecule type" value="Genomic_DNA"/>
</dbReference>
<dbReference type="InterPro" id="IPR050712">
    <property type="entry name" value="NAD(P)H-dep_reductase"/>
</dbReference>
<proteinExistence type="inferred from homology"/>
<comment type="similarity">
    <text evidence="1">Belongs to the azoreductase type 2 family.</text>
</comment>
<dbReference type="PANTHER" id="PTHR30543">
    <property type="entry name" value="CHROMATE REDUCTASE"/>
    <property type="match status" value="1"/>
</dbReference>
<dbReference type="PANTHER" id="PTHR30543:SF21">
    <property type="entry name" value="NAD(P)H-DEPENDENT FMN REDUCTASE LOT6"/>
    <property type="match status" value="1"/>
</dbReference>
<organism evidence="3 4">
    <name type="scientific">Bacillus daqingensis</name>
    <dbReference type="NCBI Taxonomy" id="872396"/>
    <lineage>
        <taxon>Bacteria</taxon>
        <taxon>Bacillati</taxon>
        <taxon>Bacillota</taxon>
        <taxon>Bacilli</taxon>
        <taxon>Bacillales</taxon>
        <taxon>Bacillaceae</taxon>
        <taxon>Bacillus</taxon>
    </lineage>
</organism>
<dbReference type="EC" id="1.-.-.-" evidence="3"/>
<dbReference type="InterPro" id="IPR005025">
    <property type="entry name" value="FMN_Rdtase-like_dom"/>
</dbReference>
<keyword evidence="3" id="KW-0560">Oxidoreductase</keyword>
<dbReference type="SUPFAM" id="SSF52218">
    <property type="entry name" value="Flavoproteins"/>
    <property type="match status" value="1"/>
</dbReference>
<reference evidence="4" key="1">
    <citation type="journal article" date="2019" name="Int. J. Syst. Evol. Microbiol.">
        <title>The Global Catalogue of Microorganisms (GCM) 10K type strain sequencing project: providing services to taxonomists for standard genome sequencing and annotation.</title>
        <authorList>
            <consortium name="The Broad Institute Genomics Platform"/>
            <consortium name="The Broad Institute Genome Sequencing Center for Infectious Disease"/>
            <person name="Wu L."/>
            <person name="Ma J."/>
        </authorList>
    </citation>
    <scope>NUCLEOTIDE SEQUENCE [LARGE SCALE GENOMIC DNA]</scope>
    <source>
        <strain evidence="4">JCM 12165</strain>
    </source>
</reference>
<name>A0ABV9NPR8_9BACI</name>
<dbReference type="Gene3D" id="3.40.50.360">
    <property type="match status" value="1"/>
</dbReference>
<evidence type="ECO:0000256" key="1">
    <source>
        <dbReference type="ARBA" id="ARBA00009428"/>
    </source>
</evidence>
<evidence type="ECO:0000259" key="2">
    <source>
        <dbReference type="Pfam" id="PF03358"/>
    </source>
</evidence>
<feature type="domain" description="NADPH-dependent FMN reductase-like" evidence="2">
    <location>
        <begin position="4"/>
        <end position="147"/>
    </location>
</feature>
<keyword evidence="4" id="KW-1185">Reference proteome</keyword>
<dbReference type="InterPro" id="IPR029039">
    <property type="entry name" value="Flavoprotein-like_sf"/>
</dbReference>
<comment type="caution">
    <text evidence="3">The sequence shown here is derived from an EMBL/GenBank/DDBJ whole genome shotgun (WGS) entry which is preliminary data.</text>
</comment>
<evidence type="ECO:0000313" key="3">
    <source>
        <dbReference type="EMBL" id="MFC4735357.1"/>
    </source>
</evidence>